<dbReference type="InterPro" id="IPR012334">
    <property type="entry name" value="Pectin_lyas_fold"/>
</dbReference>
<evidence type="ECO:0000313" key="4">
    <source>
        <dbReference type="Proteomes" id="UP000836841"/>
    </source>
</evidence>
<comment type="caution">
    <text evidence="3">The sequence shown here is derived from an EMBL/GenBank/DDBJ whole genome shotgun (WGS) entry which is preliminary data.</text>
</comment>
<reference evidence="3 4" key="1">
    <citation type="submission" date="2022-03" db="EMBL/GenBank/DDBJ databases">
        <authorList>
            <person name="Nunn A."/>
            <person name="Chopra R."/>
            <person name="Nunn A."/>
            <person name="Contreras Garrido A."/>
        </authorList>
    </citation>
    <scope>NUCLEOTIDE SEQUENCE [LARGE SCALE GENOMIC DNA]</scope>
</reference>
<dbReference type="GO" id="GO:0030570">
    <property type="term" value="F:pectate lyase activity"/>
    <property type="evidence" value="ECO:0007669"/>
    <property type="project" value="InterPro"/>
</dbReference>
<dbReference type="Gene3D" id="2.160.20.10">
    <property type="entry name" value="Single-stranded right-handed beta-helix, Pectin lyase-like"/>
    <property type="match status" value="2"/>
</dbReference>
<dbReference type="SUPFAM" id="SSF51126">
    <property type="entry name" value="Pectin lyase-like"/>
    <property type="match status" value="2"/>
</dbReference>
<evidence type="ECO:0008006" key="5">
    <source>
        <dbReference type="Google" id="ProtNLM"/>
    </source>
</evidence>
<dbReference type="InterPro" id="IPR011050">
    <property type="entry name" value="Pectin_lyase_fold/virulence"/>
</dbReference>
<dbReference type="PANTHER" id="PTHR31683">
    <property type="entry name" value="PECTATE LYASE 18-RELATED"/>
    <property type="match status" value="1"/>
</dbReference>
<gene>
    <name evidence="3" type="ORF">TAV2_LOCUS4222</name>
</gene>
<name>A0AAU9RF72_THLAR</name>
<keyword evidence="2" id="KW-0732">Signal</keyword>
<accession>A0AAU9RF72</accession>
<dbReference type="InterPro" id="IPR045032">
    <property type="entry name" value="PEL"/>
</dbReference>
<evidence type="ECO:0000256" key="1">
    <source>
        <dbReference type="ARBA" id="ARBA00010980"/>
    </source>
</evidence>
<comment type="similarity">
    <text evidence="1">Belongs to the polysaccharide lyase 1 family.</text>
</comment>
<evidence type="ECO:0000256" key="2">
    <source>
        <dbReference type="ARBA" id="ARBA00022729"/>
    </source>
</evidence>
<keyword evidence="4" id="KW-1185">Reference proteome</keyword>
<dbReference type="InterPro" id="IPR018082">
    <property type="entry name" value="AmbAllergen"/>
</dbReference>
<proteinExistence type="inferred from homology"/>
<dbReference type="AlphaFoldDB" id="A0AAU9RF72"/>
<protein>
    <recommendedName>
        <fullName evidence="5">Agglutinin</fullName>
    </recommendedName>
</protein>
<dbReference type="PANTHER" id="PTHR31683:SF208">
    <property type="entry name" value="PECTATE LYASE"/>
    <property type="match status" value="1"/>
</dbReference>
<evidence type="ECO:0000313" key="3">
    <source>
        <dbReference type="EMBL" id="CAH2040932.1"/>
    </source>
</evidence>
<organism evidence="3 4">
    <name type="scientific">Thlaspi arvense</name>
    <name type="common">Field penny-cress</name>
    <dbReference type="NCBI Taxonomy" id="13288"/>
    <lineage>
        <taxon>Eukaryota</taxon>
        <taxon>Viridiplantae</taxon>
        <taxon>Streptophyta</taxon>
        <taxon>Embryophyta</taxon>
        <taxon>Tracheophyta</taxon>
        <taxon>Spermatophyta</taxon>
        <taxon>Magnoliopsida</taxon>
        <taxon>eudicotyledons</taxon>
        <taxon>Gunneridae</taxon>
        <taxon>Pentapetalae</taxon>
        <taxon>rosids</taxon>
        <taxon>malvids</taxon>
        <taxon>Brassicales</taxon>
        <taxon>Brassicaceae</taxon>
        <taxon>Thlaspideae</taxon>
        <taxon>Thlaspi</taxon>
    </lineage>
</organism>
<sequence length="199" mass="22413">MKFSKHSSDDHSCEATNPIDQCWRCRGDWAKNRMRLADCVLGFGRNATGGKGGPIYIVTDPSDDDVVNPKPGTLRYGVIRDEPLWIIFARDMITKREYTEESEWKSWVWKSEGDFFVNGAFFVESGIPDQSKMIELSSLITAKPGSMASTLTRYAGAIHCEENKGTQKVNALAYNLEGKQSKLSPDFNLVFGEQWKQES</sequence>
<dbReference type="Proteomes" id="UP000836841">
    <property type="component" value="Unassembled WGS sequence"/>
</dbReference>
<dbReference type="PRINTS" id="PR00807">
    <property type="entry name" value="AMBALLERGEN"/>
</dbReference>
<dbReference type="EMBL" id="CAJVSB020000042">
    <property type="protein sequence ID" value="CAH2040932.1"/>
    <property type="molecule type" value="Genomic_DNA"/>
</dbReference>